<keyword evidence="3" id="KW-0547">Nucleotide-binding</keyword>
<organism evidence="12 13">
    <name type="scientific">Vallitalea pronyensis</name>
    <dbReference type="NCBI Taxonomy" id="1348613"/>
    <lineage>
        <taxon>Bacteria</taxon>
        <taxon>Bacillati</taxon>
        <taxon>Bacillota</taxon>
        <taxon>Clostridia</taxon>
        <taxon>Lachnospirales</taxon>
        <taxon>Vallitaleaceae</taxon>
        <taxon>Vallitalea</taxon>
    </lineage>
</organism>
<name>A0A8J8SGC8_9FIRM</name>
<feature type="domain" description="Methionyl/Valyl/Leucyl/Isoleucyl-tRNA synthetase anticodon-binding" evidence="11">
    <location>
        <begin position="675"/>
        <end position="826"/>
    </location>
</feature>
<dbReference type="PRINTS" id="PR00984">
    <property type="entry name" value="TRNASYNTHILE"/>
</dbReference>
<dbReference type="GO" id="GO:0005737">
    <property type="term" value="C:cytoplasm"/>
    <property type="evidence" value="ECO:0007669"/>
    <property type="project" value="UniProtKB-UniRule"/>
</dbReference>
<dbReference type="PANTHER" id="PTHR42780">
    <property type="entry name" value="SOLEUCYL-TRNA SYNTHETASE"/>
    <property type="match status" value="1"/>
</dbReference>
<dbReference type="EC" id="6.1.1.5" evidence="1 9"/>
<dbReference type="Gene3D" id="1.10.730.10">
    <property type="entry name" value="Isoleucyl-tRNA Synthetase, Domain 1"/>
    <property type="match status" value="1"/>
</dbReference>
<evidence type="ECO:0000313" key="12">
    <source>
        <dbReference type="EMBL" id="QUI22466.1"/>
    </source>
</evidence>
<sequence length="1040" mass="121132">MCKKDKQTFDFVTMEHDMLKLWEDEQFFEALRLKNEGNPIFRFLDGPITANNPMGVHHAWGRTLKDTYLRYKGMNGYDCHYRNGFDTQGLWVEVEVEKELGFQSKADIEAYGLENFTKKCIERITTFSGILTEQSKRLGQWMDWENSYFTHKDGNIEGIWHFLKKCHDRGWIIQYHKPMPWCPRCGTSLSDHEMSGSYKQITHESVFFRLPVQGETYDMLVWTTTPWTLAANVALAVNPAIDYAMVQLEGDQRPMVLAKEALPVLKDYEKTVLKIIKGEALLGKTYDTCFPHMPKQKDIRHQVVPWDEVDAQEGTGIVHIAPGCGAEDYELGKVLGLDKVQPVDASGVFMEGFGSLTGKSVKDVNPLVFQQLEKDRKLFKVLDYEHSYPVCWRCKTEVIYRLVKEWYIKSDAIRPQLIEAAKKVTWEPEHMGKRMVDWLTNMGDWNISRKRFYGLPLPFYVCEACGKLTVVGSKKELLDRQHGETHLPELHRPWIDNVQIRCPHCEAVVKRVPDVGDVWLDAGIVPFSTLGYFEDREKWQHYFPAEWITEMREQVRLWFYSMLFMSVVLEERPPYEKVLAYNMVVSEDGSKFSKTGHMIKFDEAAEKMGSDVIRYLFASTHVTNEVRFGFNVGNEARRKLMSLYQVYKFFRMYADIDQPDVGLQGLDKTTWDVLDQWLLAKTSQFIQECIKAYEQYNTVGVIKSYEKFIDDLSNWYIRVNRRRFWKASDDNSKKHAYICLYHALKTTVQLIAPIVPFLSEYIWQHGIRKMENAVPPSVHLSNWPKVTEDDPQEDVLQEVAYARKVIALTLRLRNEKQIKVRQPLSTMYLLEDKKGKALTEHMKKVILDETNVKSIVWIKDMDQLQEAYLTLDFRKAGAVLGKELPQVKEYLDHADGQTMEHLVHAYTHDGAVMVNQKAYESTLFIKQYRPLENILTVSEDQVIVGLSTAIDEGLKLEGYMRDMVRHFQVFRKELGYGLEQRIHISVTVEDKEIEEVITRYRDYLQQELLADTINIKSTECMARKTVSIGDKQVMIMSQEV</sequence>
<dbReference type="KEGG" id="vpy:HZI73_09195"/>
<dbReference type="InterPro" id="IPR014729">
    <property type="entry name" value="Rossmann-like_a/b/a_fold"/>
</dbReference>
<evidence type="ECO:0000256" key="9">
    <source>
        <dbReference type="NCBIfam" id="TIGR00392"/>
    </source>
</evidence>
<dbReference type="InterPro" id="IPR009080">
    <property type="entry name" value="tRNAsynth_Ia_anticodon-bd"/>
</dbReference>
<proteinExistence type="predicted"/>
<keyword evidence="13" id="KW-1185">Reference proteome</keyword>
<evidence type="ECO:0000259" key="11">
    <source>
        <dbReference type="Pfam" id="PF08264"/>
    </source>
</evidence>
<evidence type="ECO:0000313" key="13">
    <source>
        <dbReference type="Proteomes" id="UP000683246"/>
    </source>
</evidence>
<dbReference type="GO" id="GO:0004822">
    <property type="term" value="F:isoleucine-tRNA ligase activity"/>
    <property type="evidence" value="ECO:0007669"/>
    <property type="project" value="UniProtKB-UniRule"/>
</dbReference>
<dbReference type="PANTHER" id="PTHR42780:SF1">
    <property type="entry name" value="ISOLEUCINE--TRNA LIGASE, CYTOPLASMIC"/>
    <property type="match status" value="1"/>
</dbReference>
<dbReference type="InterPro" id="IPR002301">
    <property type="entry name" value="Ile-tRNA-ligase"/>
</dbReference>
<dbReference type="InterPro" id="IPR023586">
    <property type="entry name" value="Ile-tRNA-ligase_type2"/>
</dbReference>
<dbReference type="InterPro" id="IPR013155">
    <property type="entry name" value="M/V/L/I-tRNA-synth_anticd-bd"/>
</dbReference>
<dbReference type="GO" id="GO:0000049">
    <property type="term" value="F:tRNA binding"/>
    <property type="evidence" value="ECO:0007669"/>
    <property type="project" value="InterPro"/>
</dbReference>
<gene>
    <name evidence="12" type="ORF">HZI73_09195</name>
</gene>
<dbReference type="Proteomes" id="UP000683246">
    <property type="component" value="Chromosome"/>
</dbReference>
<protein>
    <recommendedName>
        <fullName evidence="1 9">Isoleucine--tRNA ligase</fullName>
        <ecNumber evidence="1 9">6.1.1.5</ecNumber>
    </recommendedName>
</protein>
<comment type="function">
    <text evidence="7">Catalyzes the attachment of isoleucine to tRNA(Ile). As IleRS can inadvertently accommodate and process structurally similar amino acids such as valine, to avoid such errors it has two additional distinct tRNA(Ile)-dependent editing activities. One activity is designated as 'pretransfer' editing and involves the hydrolysis of activated Val-AMP. The other activity is designated 'posttransfer' editing and involves deacylation of mischarged Val-tRNA(Ile).</text>
</comment>
<dbReference type="EMBL" id="CP058649">
    <property type="protein sequence ID" value="QUI22466.1"/>
    <property type="molecule type" value="Genomic_DNA"/>
</dbReference>
<dbReference type="AlphaFoldDB" id="A0A8J8SGC8"/>
<keyword evidence="4" id="KW-0067">ATP-binding</keyword>
<feature type="domain" description="Aminoacyl-tRNA synthetase class Ia" evidence="10">
    <location>
        <begin position="18"/>
        <end position="628"/>
    </location>
</feature>
<evidence type="ECO:0000256" key="4">
    <source>
        <dbReference type="ARBA" id="ARBA00022840"/>
    </source>
</evidence>
<evidence type="ECO:0000256" key="5">
    <source>
        <dbReference type="ARBA" id="ARBA00022917"/>
    </source>
</evidence>
<dbReference type="Pfam" id="PF19302">
    <property type="entry name" value="DUF5915"/>
    <property type="match status" value="1"/>
</dbReference>
<evidence type="ECO:0000256" key="7">
    <source>
        <dbReference type="ARBA" id="ARBA00025217"/>
    </source>
</evidence>
<comment type="catalytic activity">
    <reaction evidence="8">
        <text>tRNA(Ile) + L-isoleucine + ATP = L-isoleucyl-tRNA(Ile) + AMP + diphosphate</text>
        <dbReference type="Rhea" id="RHEA:11060"/>
        <dbReference type="Rhea" id="RHEA-COMP:9666"/>
        <dbReference type="Rhea" id="RHEA-COMP:9695"/>
        <dbReference type="ChEBI" id="CHEBI:30616"/>
        <dbReference type="ChEBI" id="CHEBI:33019"/>
        <dbReference type="ChEBI" id="CHEBI:58045"/>
        <dbReference type="ChEBI" id="CHEBI:78442"/>
        <dbReference type="ChEBI" id="CHEBI:78528"/>
        <dbReference type="ChEBI" id="CHEBI:456215"/>
        <dbReference type="EC" id="6.1.1.5"/>
    </reaction>
</comment>
<dbReference type="SUPFAM" id="SSF50677">
    <property type="entry name" value="ValRS/IleRS/LeuRS editing domain"/>
    <property type="match status" value="1"/>
</dbReference>
<evidence type="ECO:0000256" key="8">
    <source>
        <dbReference type="ARBA" id="ARBA00048359"/>
    </source>
</evidence>
<dbReference type="SUPFAM" id="SSF47323">
    <property type="entry name" value="Anticodon-binding domain of a subclass of class I aminoacyl-tRNA synthetases"/>
    <property type="match status" value="2"/>
</dbReference>
<evidence type="ECO:0000256" key="1">
    <source>
        <dbReference type="ARBA" id="ARBA00013165"/>
    </source>
</evidence>
<dbReference type="GO" id="GO:0002161">
    <property type="term" value="F:aminoacyl-tRNA deacylase activity"/>
    <property type="evidence" value="ECO:0007669"/>
    <property type="project" value="InterPro"/>
</dbReference>
<keyword evidence="6" id="KW-0030">Aminoacyl-tRNA synthetase</keyword>
<dbReference type="GO" id="GO:0006428">
    <property type="term" value="P:isoleucyl-tRNA aminoacylation"/>
    <property type="evidence" value="ECO:0007669"/>
    <property type="project" value="UniProtKB-UniRule"/>
</dbReference>
<dbReference type="NCBIfam" id="TIGR00392">
    <property type="entry name" value="ileS"/>
    <property type="match status" value="1"/>
</dbReference>
<dbReference type="Pfam" id="PF00133">
    <property type="entry name" value="tRNA-synt_1"/>
    <property type="match status" value="1"/>
</dbReference>
<dbReference type="Pfam" id="PF08264">
    <property type="entry name" value="Anticodon_1"/>
    <property type="match status" value="1"/>
</dbReference>
<dbReference type="Gene3D" id="3.40.50.620">
    <property type="entry name" value="HUPs"/>
    <property type="match status" value="2"/>
</dbReference>
<evidence type="ECO:0000259" key="10">
    <source>
        <dbReference type="Pfam" id="PF00133"/>
    </source>
</evidence>
<dbReference type="Gene3D" id="3.90.740.10">
    <property type="entry name" value="Valyl/Leucyl/Isoleucyl-tRNA synthetase, editing domain"/>
    <property type="match status" value="1"/>
</dbReference>
<dbReference type="SUPFAM" id="SSF52374">
    <property type="entry name" value="Nucleotidylyl transferase"/>
    <property type="match status" value="1"/>
</dbReference>
<dbReference type="InterPro" id="IPR033709">
    <property type="entry name" value="Anticodon_Ile_ABEc"/>
</dbReference>
<keyword evidence="2 12" id="KW-0436">Ligase</keyword>
<dbReference type="GO" id="GO:0005524">
    <property type="term" value="F:ATP binding"/>
    <property type="evidence" value="ECO:0007669"/>
    <property type="project" value="UniProtKB-KW"/>
</dbReference>
<evidence type="ECO:0000256" key="6">
    <source>
        <dbReference type="ARBA" id="ARBA00023146"/>
    </source>
</evidence>
<dbReference type="CDD" id="cd07961">
    <property type="entry name" value="Anticodon_Ia_Ile_ABEc"/>
    <property type="match status" value="1"/>
</dbReference>
<dbReference type="InterPro" id="IPR002300">
    <property type="entry name" value="aa-tRNA-synth_Ia"/>
</dbReference>
<keyword evidence="5" id="KW-0648">Protein biosynthesis</keyword>
<accession>A0A8J8SGC8</accession>
<evidence type="ECO:0000256" key="3">
    <source>
        <dbReference type="ARBA" id="ARBA00022741"/>
    </source>
</evidence>
<dbReference type="RefSeq" id="WP_212697953.1">
    <property type="nucleotide sequence ID" value="NZ_CP058649.1"/>
</dbReference>
<reference evidence="12" key="1">
    <citation type="submission" date="2020-07" db="EMBL/GenBank/DDBJ databases">
        <title>Vallitalea pronyensis genome.</title>
        <authorList>
            <person name="Postec A."/>
        </authorList>
    </citation>
    <scope>NUCLEOTIDE SEQUENCE</scope>
    <source>
        <strain evidence="12">FatNI3</strain>
    </source>
</reference>
<evidence type="ECO:0000256" key="2">
    <source>
        <dbReference type="ARBA" id="ARBA00022598"/>
    </source>
</evidence>
<dbReference type="InterPro" id="IPR009008">
    <property type="entry name" value="Val/Leu/Ile-tRNA-synth_edit"/>
</dbReference>